<dbReference type="GO" id="GO:0004252">
    <property type="term" value="F:serine-type endopeptidase activity"/>
    <property type="evidence" value="ECO:0007669"/>
    <property type="project" value="InterPro"/>
</dbReference>
<evidence type="ECO:0000259" key="3">
    <source>
        <dbReference type="PROSITE" id="PS50240"/>
    </source>
</evidence>
<dbReference type="Gene3D" id="2.40.10.10">
    <property type="entry name" value="Trypsin-like serine proteases"/>
    <property type="match status" value="2"/>
</dbReference>
<dbReference type="GO" id="GO:0006508">
    <property type="term" value="P:proteolysis"/>
    <property type="evidence" value="ECO:0007669"/>
    <property type="project" value="InterPro"/>
</dbReference>
<evidence type="ECO:0000256" key="2">
    <source>
        <dbReference type="SAM" id="SignalP"/>
    </source>
</evidence>
<organism evidence="4 5">
    <name type="scientific">Galendromus occidentalis</name>
    <name type="common">western predatory mite</name>
    <dbReference type="NCBI Taxonomy" id="34638"/>
    <lineage>
        <taxon>Eukaryota</taxon>
        <taxon>Metazoa</taxon>
        <taxon>Ecdysozoa</taxon>
        <taxon>Arthropoda</taxon>
        <taxon>Chelicerata</taxon>
        <taxon>Arachnida</taxon>
        <taxon>Acari</taxon>
        <taxon>Parasitiformes</taxon>
        <taxon>Mesostigmata</taxon>
        <taxon>Gamasina</taxon>
        <taxon>Phytoseioidea</taxon>
        <taxon>Phytoseiidae</taxon>
        <taxon>Typhlodrominae</taxon>
        <taxon>Galendromus</taxon>
    </lineage>
</organism>
<protein>
    <submittedName>
        <fullName evidence="5">Clotting factor B</fullName>
    </submittedName>
</protein>
<dbReference type="Proteomes" id="UP000694867">
    <property type="component" value="Unplaced"/>
</dbReference>
<name>A0AAJ6QT01_9ACAR</name>
<sequence length="268" mass="30769">MRFLLCLFLVDFVVSDGVRNDPECGLRRTYGRDVRDGNFPEYPFIASILEFKPRKLDAEFMCAAALVSKRHLITAAHCFDDRPMNPRYYSVMTESQTTRAGLEFDIERIDKFPLYREGSAYDDIALLTLKHEAHNNTIPVCLPTAGESYDQRLAYVLEYTPIYNGHMKVSMSRQIIAKRSDCEEVYQNTVSSKLLRGVSMEHLCTDKRSRQSHCIAYDGSPVVVNDKNNRLVLAGVATFRENCTSQEFPGFFTKITPYLGWLERMMKP</sequence>
<keyword evidence="4" id="KW-1185">Reference proteome</keyword>
<reference evidence="5" key="1">
    <citation type="submission" date="2025-08" db="UniProtKB">
        <authorList>
            <consortium name="RefSeq"/>
        </authorList>
    </citation>
    <scope>IDENTIFICATION</scope>
</reference>
<dbReference type="GeneID" id="100907607"/>
<evidence type="ECO:0000256" key="1">
    <source>
        <dbReference type="ARBA" id="ARBA00023157"/>
    </source>
</evidence>
<dbReference type="PROSITE" id="PS50240">
    <property type="entry name" value="TRYPSIN_DOM"/>
    <property type="match status" value="1"/>
</dbReference>
<dbReference type="InterPro" id="IPR018114">
    <property type="entry name" value="TRYPSIN_HIS"/>
</dbReference>
<keyword evidence="2" id="KW-0732">Signal</keyword>
<dbReference type="KEGG" id="goe:100907607"/>
<dbReference type="RefSeq" id="XP_003742967.1">
    <property type="nucleotide sequence ID" value="XM_003742919.1"/>
</dbReference>
<proteinExistence type="predicted"/>
<dbReference type="Pfam" id="PF00089">
    <property type="entry name" value="Trypsin"/>
    <property type="match status" value="1"/>
</dbReference>
<dbReference type="SUPFAM" id="SSF50494">
    <property type="entry name" value="Trypsin-like serine proteases"/>
    <property type="match status" value="1"/>
</dbReference>
<accession>A0AAJ6QT01</accession>
<keyword evidence="1" id="KW-1015">Disulfide bond</keyword>
<dbReference type="PANTHER" id="PTHR24253">
    <property type="entry name" value="TRANSMEMBRANE PROTEASE SERINE"/>
    <property type="match status" value="1"/>
</dbReference>
<evidence type="ECO:0000313" key="5">
    <source>
        <dbReference type="RefSeq" id="XP_003742967.1"/>
    </source>
</evidence>
<gene>
    <name evidence="5" type="primary">LOC100907607</name>
</gene>
<dbReference type="InterPro" id="IPR001254">
    <property type="entry name" value="Trypsin_dom"/>
</dbReference>
<dbReference type="InterPro" id="IPR043504">
    <property type="entry name" value="Peptidase_S1_PA_chymotrypsin"/>
</dbReference>
<evidence type="ECO:0000313" key="4">
    <source>
        <dbReference type="Proteomes" id="UP000694867"/>
    </source>
</evidence>
<dbReference type="AlphaFoldDB" id="A0AAJ6QT01"/>
<dbReference type="SMART" id="SM00020">
    <property type="entry name" value="Tryp_SPc"/>
    <property type="match status" value="1"/>
</dbReference>
<dbReference type="PANTHER" id="PTHR24253:SF153">
    <property type="entry name" value="SERINE PROTEASE HEPSIN"/>
    <property type="match status" value="1"/>
</dbReference>
<dbReference type="PROSITE" id="PS00134">
    <property type="entry name" value="TRYPSIN_HIS"/>
    <property type="match status" value="1"/>
</dbReference>
<feature type="domain" description="Peptidase S1" evidence="3">
    <location>
        <begin position="34"/>
        <end position="267"/>
    </location>
</feature>
<dbReference type="InterPro" id="IPR009003">
    <property type="entry name" value="Peptidase_S1_PA"/>
</dbReference>
<feature type="signal peptide" evidence="2">
    <location>
        <begin position="1"/>
        <end position="15"/>
    </location>
</feature>
<feature type="chain" id="PRO_5042537424" evidence="2">
    <location>
        <begin position="16"/>
        <end position="268"/>
    </location>
</feature>